<proteinExistence type="predicted"/>
<dbReference type="Proteomes" id="UP000018720">
    <property type="component" value="Unassembled WGS sequence"/>
</dbReference>
<dbReference type="EMBL" id="AHOM02000002">
    <property type="protein sequence ID" value="EJZ43717.1"/>
    <property type="molecule type" value="Genomic_DNA"/>
</dbReference>
<reference evidence="1 2" key="1">
    <citation type="submission" date="2012-08" db="EMBL/GenBank/DDBJ databases">
        <authorList>
            <person name="Harkins D.M."/>
            <person name="Durkin A.S."/>
            <person name="Selengut J.D."/>
            <person name="Sanka R."/>
            <person name="DePew J."/>
            <person name="Purushe J."/>
            <person name="Matthias M.A."/>
            <person name="Vinetz J.M."/>
            <person name="Sutton G.G."/>
            <person name="Nelson W.C."/>
            <person name="Fouts D.E."/>
        </authorList>
    </citation>
    <scope>NUCLEOTIDE SEQUENCE [LARGE SCALE GENOMIC DNA]</scope>
    <source>
        <strain evidence="1 2">MMD4847</strain>
    </source>
</reference>
<name>A0ABN0HD81_9LEPT</name>
<gene>
    <name evidence="1" type="ORF">LEP1GSC178_0136</name>
</gene>
<comment type="caution">
    <text evidence="1">The sequence shown here is derived from an EMBL/GenBank/DDBJ whole genome shotgun (WGS) entry which is preliminary data.</text>
</comment>
<keyword evidence="2" id="KW-1185">Reference proteome</keyword>
<accession>A0ABN0HD81</accession>
<sequence>MSTIWIHRELHIKITVCSKFIIYKKGIFPNRFILKNDIYTILKKGSYSKRGPLSILLKIKEKKEILIPPNLFQKDLYEILKKYLLDQKKELRQ</sequence>
<protein>
    <submittedName>
        <fullName evidence="1">Uncharacterized protein</fullName>
    </submittedName>
</protein>
<evidence type="ECO:0000313" key="2">
    <source>
        <dbReference type="Proteomes" id="UP000018720"/>
    </source>
</evidence>
<organism evidence="1 2">
    <name type="scientific">Leptospira licerasiae str. MMD4847</name>
    <dbReference type="NCBI Taxonomy" id="1049971"/>
    <lineage>
        <taxon>Bacteria</taxon>
        <taxon>Pseudomonadati</taxon>
        <taxon>Spirochaetota</taxon>
        <taxon>Spirochaetia</taxon>
        <taxon>Leptospirales</taxon>
        <taxon>Leptospiraceae</taxon>
        <taxon>Leptospira</taxon>
    </lineage>
</organism>
<evidence type="ECO:0000313" key="1">
    <source>
        <dbReference type="EMBL" id="EJZ43717.1"/>
    </source>
</evidence>